<evidence type="ECO:0000256" key="7">
    <source>
        <dbReference type="ARBA" id="ARBA00023237"/>
    </source>
</evidence>
<dbReference type="AlphaFoldDB" id="A0A380MZW6"/>
<dbReference type="GO" id="GO:0009279">
    <property type="term" value="C:cell outer membrane"/>
    <property type="evidence" value="ECO:0007669"/>
    <property type="project" value="UniProtKB-SubCell"/>
</dbReference>
<comment type="subcellular location">
    <subcellularLocation>
        <location evidence="1">Cell outer membrane</location>
    </subcellularLocation>
</comment>
<keyword evidence="4" id="KW-1134">Transmembrane beta strand</keyword>
<dbReference type="PANTHER" id="PTHR30026:SF22">
    <property type="entry name" value="OUTER MEMBRANE EFFLUX PROTEIN"/>
    <property type="match status" value="1"/>
</dbReference>
<dbReference type="SUPFAM" id="SSF56954">
    <property type="entry name" value="Outer membrane efflux proteins (OEP)"/>
    <property type="match status" value="1"/>
</dbReference>
<sequence length="559" mass="63192">MYFHLPRRALLSALLLVPIMIQARDLPQILRDGIVRNPEIMEALANESVSQAALEQSRAARYPVVQATASQPMLSTGGGYSFSPGISAQWTLYDFGKLSAQIAADEIETFYQNLKVSETAEQWAFKFAGYYLDAVMAKLQLEAAQDNLALHNHIVDQMRIINQYDPGRRSELTQAESRQKNVEESIVSYRRNLDLNLRRMGRYVQPAVTASELNDPFAQLSPQYLIDTFPMTEEWQRRNSSYLAQEQELLKNEANLKVAQRSIYPNIDIRADANKDNAMVYFNMSVDIFDRKKAPAIRQQEYLIEAARAKISQMADSLSEQAELALIEMERVAAQIKVIDRQIMALQQVVVDYEDQFKIATRTLLNVVDAYSELATAKQSKVSMQYSLMRAKLDYLVAVGGLTKWAQMTLHRDALLGRTPADADIEQNTHVVIDAQPLVQISRQEARRNDDALARLPESSGQTVFIEQRNIAPATETVVLASQDIEVNASNIQHNAVSMQQIKQTPQLKTGIVVVEPYVAEQPYFSYPRGDYFLPPQVQSTAKEFIQVDESSDVVIHKH</sequence>
<evidence type="ECO:0000256" key="1">
    <source>
        <dbReference type="ARBA" id="ARBA00004442"/>
    </source>
</evidence>
<dbReference type="PANTHER" id="PTHR30026">
    <property type="entry name" value="OUTER MEMBRANE PROTEIN TOLC"/>
    <property type="match status" value="1"/>
</dbReference>
<dbReference type="Pfam" id="PF02321">
    <property type="entry name" value="OEP"/>
    <property type="match status" value="1"/>
</dbReference>
<keyword evidence="8" id="KW-0732">Signal</keyword>
<comment type="similarity">
    <text evidence="2">Belongs to the outer membrane factor (OMF) (TC 1.B.17) family.</text>
</comment>
<dbReference type="InterPro" id="IPR003423">
    <property type="entry name" value="OMP_efflux"/>
</dbReference>
<proteinExistence type="inferred from homology"/>
<reference evidence="9 10" key="1">
    <citation type="submission" date="2018-06" db="EMBL/GenBank/DDBJ databases">
        <authorList>
            <consortium name="Pathogen Informatics"/>
            <person name="Doyle S."/>
        </authorList>
    </citation>
    <scope>NUCLEOTIDE SEQUENCE [LARGE SCALE GENOMIC DNA]</scope>
    <source>
        <strain evidence="9 10">NCTC10717</strain>
    </source>
</reference>
<keyword evidence="7" id="KW-0998">Cell outer membrane</keyword>
<evidence type="ECO:0000313" key="10">
    <source>
        <dbReference type="Proteomes" id="UP000254575"/>
    </source>
</evidence>
<evidence type="ECO:0000256" key="3">
    <source>
        <dbReference type="ARBA" id="ARBA00022448"/>
    </source>
</evidence>
<dbReference type="Proteomes" id="UP000254575">
    <property type="component" value="Unassembled WGS sequence"/>
</dbReference>
<name>A0A380MZW6_9GAMM</name>
<evidence type="ECO:0000256" key="2">
    <source>
        <dbReference type="ARBA" id="ARBA00007613"/>
    </source>
</evidence>
<keyword evidence="5" id="KW-0812">Transmembrane</keyword>
<dbReference type="RefSeq" id="WP_115218786.1">
    <property type="nucleotide sequence ID" value="NZ_UHIA01000004.1"/>
</dbReference>
<gene>
    <name evidence="9" type="ORF">NCTC10717_01631</name>
</gene>
<keyword evidence="10" id="KW-1185">Reference proteome</keyword>
<keyword evidence="3" id="KW-0813">Transport</keyword>
<accession>A0A380MZW6</accession>
<dbReference type="GO" id="GO:0015288">
    <property type="term" value="F:porin activity"/>
    <property type="evidence" value="ECO:0007669"/>
    <property type="project" value="TreeGrafter"/>
</dbReference>
<dbReference type="Gene3D" id="1.20.1600.10">
    <property type="entry name" value="Outer membrane efflux proteins (OEP)"/>
    <property type="match status" value="1"/>
</dbReference>
<evidence type="ECO:0000256" key="5">
    <source>
        <dbReference type="ARBA" id="ARBA00022692"/>
    </source>
</evidence>
<dbReference type="GO" id="GO:1990281">
    <property type="term" value="C:efflux pump complex"/>
    <property type="evidence" value="ECO:0007669"/>
    <property type="project" value="TreeGrafter"/>
</dbReference>
<dbReference type="OrthoDB" id="8600604at2"/>
<feature type="signal peptide" evidence="8">
    <location>
        <begin position="1"/>
        <end position="23"/>
    </location>
</feature>
<evidence type="ECO:0000256" key="6">
    <source>
        <dbReference type="ARBA" id="ARBA00023136"/>
    </source>
</evidence>
<feature type="chain" id="PRO_5016682510" evidence="8">
    <location>
        <begin position="24"/>
        <end position="559"/>
    </location>
</feature>
<evidence type="ECO:0000313" key="9">
    <source>
        <dbReference type="EMBL" id="SUO97808.1"/>
    </source>
</evidence>
<dbReference type="EMBL" id="UHIA01000004">
    <property type="protein sequence ID" value="SUO97808.1"/>
    <property type="molecule type" value="Genomic_DNA"/>
</dbReference>
<evidence type="ECO:0000256" key="8">
    <source>
        <dbReference type="SAM" id="SignalP"/>
    </source>
</evidence>
<evidence type="ECO:0000256" key="4">
    <source>
        <dbReference type="ARBA" id="ARBA00022452"/>
    </source>
</evidence>
<keyword evidence="6" id="KW-0472">Membrane</keyword>
<organism evidence="9 10">
    <name type="scientific">Suttonella indologenes</name>
    <dbReference type="NCBI Taxonomy" id="13276"/>
    <lineage>
        <taxon>Bacteria</taxon>
        <taxon>Pseudomonadati</taxon>
        <taxon>Pseudomonadota</taxon>
        <taxon>Gammaproteobacteria</taxon>
        <taxon>Cardiobacteriales</taxon>
        <taxon>Cardiobacteriaceae</taxon>
        <taxon>Suttonella</taxon>
    </lineage>
</organism>
<dbReference type="GO" id="GO:0015562">
    <property type="term" value="F:efflux transmembrane transporter activity"/>
    <property type="evidence" value="ECO:0007669"/>
    <property type="project" value="InterPro"/>
</dbReference>
<protein>
    <submittedName>
        <fullName evidence="9">Outer membrane channel protein</fullName>
    </submittedName>
</protein>
<dbReference type="InterPro" id="IPR051906">
    <property type="entry name" value="TolC-like"/>
</dbReference>